<dbReference type="EC" id="2.4.1.109" evidence="4 15"/>
<dbReference type="InterPro" id="IPR016093">
    <property type="entry name" value="MIR_motif"/>
</dbReference>
<dbReference type="PANTHER" id="PTHR10050">
    <property type="entry name" value="DOLICHYL-PHOSPHATE-MANNOSE--PROTEIN MANNOSYLTRANSFERASE"/>
    <property type="match status" value="1"/>
</dbReference>
<keyword evidence="5 15" id="KW-0328">Glycosyltransferase</keyword>
<dbReference type="EMBL" id="CAACVR010000045">
    <property type="protein sequence ID" value="VEU23414.1"/>
    <property type="molecule type" value="Genomic_DNA"/>
</dbReference>
<dbReference type="GO" id="GO:0005789">
    <property type="term" value="C:endoplasmic reticulum membrane"/>
    <property type="evidence" value="ECO:0007669"/>
    <property type="project" value="UniProtKB-SubCell"/>
</dbReference>
<comment type="catalytic activity">
    <reaction evidence="13 15">
        <text>a di-trans,poly-cis-dolichyl beta-D-mannosyl phosphate + L-threonyl-[protein] = 3-O-(alpha-D-mannosyl)-L-threonyl-[protein] + a di-trans,poly-cis-dolichyl phosphate + H(+)</text>
        <dbReference type="Rhea" id="RHEA:53396"/>
        <dbReference type="Rhea" id="RHEA-COMP:11060"/>
        <dbReference type="Rhea" id="RHEA-COMP:13547"/>
        <dbReference type="Rhea" id="RHEA-COMP:19498"/>
        <dbReference type="Rhea" id="RHEA-COMP:19501"/>
        <dbReference type="ChEBI" id="CHEBI:15378"/>
        <dbReference type="ChEBI" id="CHEBI:30013"/>
        <dbReference type="ChEBI" id="CHEBI:57683"/>
        <dbReference type="ChEBI" id="CHEBI:58211"/>
        <dbReference type="ChEBI" id="CHEBI:137323"/>
        <dbReference type="EC" id="2.4.1.109"/>
    </reaction>
</comment>
<evidence type="ECO:0000259" key="16">
    <source>
        <dbReference type="PROSITE" id="PS50919"/>
    </source>
</evidence>
<gene>
    <name evidence="17" type="ORF">BRENAR_LOCUS4144</name>
</gene>
<feature type="transmembrane region" description="Helical" evidence="15">
    <location>
        <begin position="660"/>
        <end position="681"/>
    </location>
</feature>
<dbReference type="InterPro" id="IPR032421">
    <property type="entry name" value="PMT_4TMC"/>
</dbReference>
<dbReference type="InParanoid" id="A0A448YR67"/>
<evidence type="ECO:0000256" key="2">
    <source>
        <dbReference type="ARBA" id="ARBA00004922"/>
    </source>
</evidence>
<evidence type="ECO:0000256" key="1">
    <source>
        <dbReference type="ARBA" id="ARBA00004477"/>
    </source>
</evidence>
<keyword evidence="18" id="KW-1185">Reference proteome</keyword>
<keyword evidence="6 15" id="KW-0808">Transferase</keyword>
<evidence type="ECO:0000256" key="5">
    <source>
        <dbReference type="ARBA" id="ARBA00022676"/>
    </source>
</evidence>
<evidence type="ECO:0000256" key="10">
    <source>
        <dbReference type="ARBA" id="ARBA00022989"/>
    </source>
</evidence>
<evidence type="ECO:0000256" key="14">
    <source>
        <dbReference type="ARBA" id="ARBA00045102"/>
    </source>
</evidence>
<dbReference type="Gene3D" id="2.80.10.50">
    <property type="match status" value="1"/>
</dbReference>
<comment type="similarity">
    <text evidence="3 15">Belongs to the glycosyltransferase 39 family.</text>
</comment>
<dbReference type="Pfam" id="PF02815">
    <property type="entry name" value="MIR"/>
    <property type="match status" value="1"/>
</dbReference>
<protein>
    <recommendedName>
        <fullName evidence="4 15">Dolichyl-phosphate-mannose--protein mannosyltransferase</fullName>
        <ecNumber evidence="4 15">2.4.1.109</ecNumber>
    </recommendedName>
</protein>
<dbReference type="GO" id="GO:0004169">
    <property type="term" value="F:dolichyl-phosphate-mannose-protein mannosyltransferase activity"/>
    <property type="evidence" value="ECO:0007669"/>
    <property type="project" value="UniProtKB-UniRule"/>
</dbReference>
<feature type="transmembrane region" description="Helical" evidence="15">
    <location>
        <begin position="278"/>
        <end position="300"/>
    </location>
</feature>
<evidence type="ECO:0000256" key="6">
    <source>
        <dbReference type="ARBA" id="ARBA00022679"/>
    </source>
</evidence>
<evidence type="ECO:0000256" key="9">
    <source>
        <dbReference type="ARBA" id="ARBA00022824"/>
    </source>
</evidence>
<reference evidence="17 18" key="1">
    <citation type="submission" date="2018-12" db="EMBL/GenBank/DDBJ databases">
        <authorList>
            <person name="Tiukova I."/>
            <person name="Dainat J."/>
        </authorList>
    </citation>
    <scope>NUCLEOTIDE SEQUENCE [LARGE SCALE GENOMIC DNA]</scope>
</reference>
<dbReference type="Pfam" id="PF02366">
    <property type="entry name" value="PMT"/>
    <property type="match status" value="1"/>
</dbReference>
<comment type="subcellular location">
    <subcellularLocation>
        <location evidence="1 15">Endoplasmic reticulum membrane</location>
        <topology evidence="1 15">Multi-pass membrane protein</topology>
    </subcellularLocation>
</comment>
<evidence type="ECO:0000256" key="7">
    <source>
        <dbReference type="ARBA" id="ARBA00022692"/>
    </source>
</evidence>
<sequence>MAVTKKRANKTKTAKKSAVADEVQFVSEKGPQRPYVSRKVSPKSVETTQSQKIQVALLMAIGLFVRLWRISDPASVVFDESVVGNSINAYLNHRFTLDLDPPAIKLLYTWLLNLFGYTDHTFDFINGASYTNASGQLIFPYLSMRGFSAVLSVCLVLFTYRAARASGVRHSISLFGGFMLVFENSITVQSRFIFLDAPLLFFIGFAVSMVKTGQIYTLFGKKWLSCLFLAGISLGYVISSRSVGIFTLLWALAIAAKEVWFTFGDLRVKTCKALKLGFSKLLAFLAIPFIVYVFFFFVHLNLLTEKGPSYGKLTPEFERGLVNNHLGHVVEDISYGSTVMFRHYSSGKYLHSYNATYRNGHQQVTLVDDYEDAGNLWFIEQKVKATQGELMEKLEPLNNRRQFRLFHNSTSKYLRIDPDSKPPLSEQDYNREVTTFGNDTWTGDDFLNFEVRIVPEYCKTEGAEGDLRAINSVFQLYNPKKNCYLLGTGKKLPQDWGFGQTEVICIETPILKKSLWFIDHNEHPLFNESSPIVELNKLNFWEKFVEVNEAMIKGIRENKFDHKFRSKPSDWIFARKGIPYYVASNRTIYLLGNVVIYYLVAFCVFAFALWEVGRFLTWNPHKTYRFSEPIYDYEFHGLDFFLGYLLNLVPFLFADQTLFLFHYLPALYFGILLVCQTFEFIVAKRASVGYAFLALWAVAILVVFIRFSPIIYGIEWTREECESVLFSPSWDDACLAFKK</sequence>
<keyword evidence="7 15" id="KW-0812">Transmembrane</keyword>
<keyword evidence="10 15" id="KW-1133">Transmembrane helix</keyword>
<feature type="domain" description="MIR" evidence="16">
    <location>
        <begin position="330"/>
        <end position="382"/>
    </location>
</feature>
<accession>A0A448YR67</accession>
<evidence type="ECO:0000256" key="3">
    <source>
        <dbReference type="ARBA" id="ARBA00007222"/>
    </source>
</evidence>
<evidence type="ECO:0000313" key="17">
    <source>
        <dbReference type="EMBL" id="VEU23414.1"/>
    </source>
</evidence>
<name>A0A448YR67_BRENA</name>
<feature type="transmembrane region" description="Helical" evidence="15">
    <location>
        <begin position="53"/>
        <end position="71"/>
    </location>
</feature>
<feature type="transmembrane region" description="Helical" evidence="15">
    <location>
        <begin position="633"/>
        <end position="654"/>
    </location>
</feature>
<comment type="catalytic activity">
    <reaction evidence="14 15">
        <text>a di-trans,poly-cis-dolichyl beta-D-mannosyl phosphate + L-seryl-[protein] = 3-O-(alpha-D-mannosyl)-L-seryl-[protein] + a di-trans,poly-cis-dolichyl phosphate + H(+)</text>
        <dbReference type="Rhea" id="RHEA:17377"/>
        <dbReference type="Rhea" id="RHEA-COMP:9863"/>
        <dbReference type="Rhea" id="RHEA-COMP:13546"/>
        <dbReference type="Rhea" id="RHEA-COMP:19498"/>
        <dbReference type="Rhea" id="RHEA-COMP:19501"/>
        <dbReference type="ChEBI" id="CHEBI:15378"/>
        <dbReference type="ChEBI" id="CHEBI:29999"/>
        <dbReference type="ChEBI" id="CHEBI:57683"/>
        <dbReference type="ChEBI" id="CHEBI:58211"/>
        <dbReference type="ChEBI" id="CHEBI:137321"/>
        <dbReference type="EC" id="2.4.1.109"/>
    </reaction>
</comment>
<keyword evidence="9 15" id="KW-0256">Endoplasmic reticulum</keyword>
<dbReference type="InterPro" id="IPR036300">
    <property type="entry name" value="MIR_dom_sf"/>
</dbReference>
<dbReference type="SMART" id="SM00472">
    <property type="entry name" value="MIR"/>
    <property type="match status" value="3"/>
</dbReference>
<dbReference type="AlphaFoldDB" id="A0A448YR67"/>
<feature type="transmembrane region" description="Helical" evidence="15">
    <location>
        <begin position="167"/>
        <end position="186"/>
    </location>
</feature>
<dbReference type="OrthoDB" id="292747at2759"/>
<evidence type="ECO:0000256" key="4">
    <source>
        <dbReference type="ARBA" id="ARBA00012839"/>
    </source>
</evidence>
<keyword evidence="8" id="KW-0677">Repeat</keyword>
<evidence type="ECO:0000256" key="11">
    <source>
        <dbReference type="ARBA" id="ARBA00023136"/>
    </source>
</evidence>
<feature type="transmembrane region" description="Helical" evidence="15">
    <location>
        <begin position="588"/>
        <end position="612"/>
    </location>
</feature>
<feature type="transmembrane region" description="Helical" evidence="15">
    <location>
        <begin position="688"/>
        <end position="707"/>
    </location>
</feature>
<evidence type="ECO:0000256" key="12">
    <source>
        <dbReference type="ARBA" id="ARBA00023180"/>
    </source>
</evidence>
<proteinExistence type="inferred from homology"/>
<dbReference type="PANTHER" id="PTHR10050:SF50">
    <property type="entry name" value="DOLICHYL-PHOSPHATE-MANNOSE--PROTEIN MANNOSYLTRANSFERASE 1-RELATED"/>
    <property type="match status" value="1"/>
</dbReference>
<dbReference type="InterPro" id="IPR003342">
    <property type="entry name" value="ArnT-like_N"/>
</dbReference>
<keyword evidence="11 15" id="KW-0472">Membrane</keyword>
<comment type="pathway">
    <text evidence="2 15">Protein modification; protein glycosylation.</text>
</comment>
<feature type="transmembrane region" description="Helical" evidence="15">
    <location>
        <begin position="192"/>
        <end position="210"/>
    </location>
</feature>
<dbReference type="Proteomes" id="UP000290900">
    <property type="component" value="Unassembled WGS sequence"/>
</dbReference>
<keyword evidence="12" id="KW-0325">Glycoprotein</keyword>
<evidence type="ECO:0000256" key="8">
    <source>
        <dbReference type="ARBA" id="ARBA00022737"/>
    </source>
</evidence>
<comment type="function">
    <text evidence="15">Transfers mannose from Dol-P-mannose to Ser or Thr residues on proteins.</text>
</comment>
<dbReference type="UniPathway" id="UPA00378"/>
<feature type="transmembrane region" description="Helical" evidence="15">
    <location>
        <begin position="138"/>
        <end position="160"/>
    </location>
</feature>
<evidence type="ECO:0000313" key="18">
    <source>
        <dbReference type="Proteomes" id="UP000290900"/>
    </source>
</evidence>
<dbReference type="PROSITE" id="PS50919">
    <property type="entry name" value="MIR"/>
    <property type="match status" value="1"/>
</dbReference>
<dbReference type="SUPFAM" id="SSF82109">
    <property type="entry name" value="MIR domain"/>
    <property type="match status" value="1"/>
</dbReference>
<dbReference type="Pfam" id="PF16192">
    <property type="entry name" value="PMT_4TMC"/>
    <property type="match status" value="1"/>
</dbReference>
<evidence type="ECO:0000256" key="15">
    <source>
        <dbReference type="RuleBase" id="RU367007"/>
    </source>
</evidence>
<dbReference type="STRING" id="13370.A0A448YR67"/>
<dbReference type="InterPro" id="IPR027005">
    <property type="entry name" value="PMT-like"/>
</dbReference>
<evidence type="ECO:0000256" key="13">
    <source>
        <dbReference type="ARBA" id="ARBA00045085"/>
    </source>
</evidence>
<organism evidence="17 18">
    <name type="scientific">Brettanomyces naardenensis</name>
    <name type="common">Yeast</name>
    <dbReference type="NCBI Taxonomy" id="13370"/>
    <lineage>
        <taxon>Eukaryota</taxon>
        <taxon>Fungi</taxon>
        <taxon>Dikarya</taxon>
        <taxon>Ascomycota</taxon>
        <taxon>Saccharomycotina</taxon>
        <taxon>Pichiomycetes</taxon>
        <taxon>Pichiales</taxon>
        <taxon>Pichiaceae</taxon>
        <taxon>Brettanomyces</taxon>
    </lineage>
</organism>